<dbReference type="OrthoDB" id="10522357at2759"/>
<dbReference type="Pfam" id="PF13812">
    <property type="entry name" value="PPR_3"/>
    <property type="match status" value="1"/>
</dbReference>
<dbReference type="Proteomes" id="UP000695562">
    <property type="component" value="Unassembled WGS sequence"/>
</dbReference>
<dbReference type="EMBL" id="AJWJ01000396">
    <property type="protein sequence ID" value="KAF2071253.1"/>
    <property type="molecule type" value="Genomic_DNA"/>
</dbReference>
<name>A0A8J4PP93_9MYCE</name>
<reference evidence="1" key="1">
    <citation type="submission" date="2020-01" db="EMBL/GenBank/DDBJ databases">
        <title>Development of genomics and gene disruption for Polysphondylium violaceum indicates a role for the polyketide synthase stlB in stalk morphogenesis.</title>
        <authorList>
            <person name="Narita B."/>
            <person name="Kawabe Y."/>
            <person name="Kin K."/>
            <person name="Saito T."/>
            <person name="Gibbs R."/>
            <person name="Kuspa A."/>
            <person name="Muzny D."/>
            <person name="Queller D."/>
            <person name="Richards S."/>
            <person name="Strassman J."/>
            <person name="Sucgang R."/>
            <person name="Worley K."/>
            <person name="Schaap P."/>
        </authorList>
    </citation>
    <scope>NUCLEOTIDE SEQUENCE</scope>
    <source>
        <strain evidence="1">QSvi11</strain>
    </source>
</reference>
<dbReference type="InterPro" id="IPR002885">
    <property type="entry name" value="PPR_rpt"/>
</dbReference>
<accession>A0A8J4PP93</accession>
<evidence type="ECO:0000313" key="1">
    <source>
        <dbReference type="EMBL" id="KAF2071253.1"/>
    </source>
</evidence>
<evidence type="ECO:0000313" key="2">
    <source>
        <dbReference type="Proteomes" id="UP000695562"/>
    </source>
</evidence>
<dbReference type="InterPro" id="IPR011990">
    <property type="entry name" value="TPR-like_helical_dom_sf"/>
</dbReference>
<comment type="caution">
    <text evidence="1">The sequence shown here is derived from an EMBL/GenBank/DDBJ whole genome shotgun (WGS) entry which is preliminary data.</text>
</comment>
<keyword evidence="2" id="KW-1185">Reference proteome</keyword>
<sequence>MLLNKTTRSIISLSNSSLSIPFKTYFINLNTHNNRFISSTTNNRYKSNNDDLEFMIKQDEIKKNIKKENKSLLDDHQLDIELSKFINSTTTTTTKQLVDIISKTNQDQFPMIYNYFNRFNDNQFQESIDCILDYCARNAKIQQLWEMYMKRNQFVKEEKDINNSNNNLDIIKKNNYNNSNSLNNYFLDCIIKIQYKYFQNVINNKDIDQIIKNLVRTYISMIKFDDGIQLNLNTYNKLLEIYVNLNDIKMIEETLEEMSLSLIQPSMDTYLLVFGVLNNEKTSKLLLKIKNGGSSFKTGPNMYTILSQELDKFK</sequence>
<proteinExistence type="predicted"/>
<dbReference type="AlphaFoldDB" id="A0A8J4PP93"/>
<dbReference type="Gene3D" id="1.25.40.10">
    <property type="entry name" value="Tetratricopeptide repeat domain"/>
    <property type="match status" value="1"/>
</dbReference>
<protein>
    <submittedName>
        <fullName evidence="1">Uncharacterized protein</fullName>
    </submittedName>
</protein>
<organism evidence="1 2">
    <name type="scientific">Polysphondylium violaceum</name>
    <dbReference type="NCBI Taxonomy" id="133409"/>
    <lineage>
        <taxon>Eukaryota</taxon>
        <taxon>Amoebozoa</taxon>
        <taxon>Evosea</taxon>
        <taxon>Eumycetozoa</taxon>
        <taxon>Dictyostelia</taxon>
        <taxon>Dictyosteliales</taxon>
        <taxon>Dictyosteliaceae</taxon>
        <taxon>Polysphondylium</taxon>
    </lineage>
</organism>
<gene>
    <name evidence="1" type="ORF">CYY_007435</name>
</gene>